<evidence type="ECO:0000313" key="17">
    <source>
        <dbReference type="EMBL" id="GFQ00518.1"/>
    </source>
</evidence>
<evidence type="ECO:0000256" key="1">
    <source>
        <dbReference type="ARBA" id="ARBA00000900"/>
    </source>
</evidence>
<evidence type="ECO:0000256" key="9">
    <source>
        <dbReference type="ARBA" id="ARBA00022786"/>
    </source>
</evidence>
<evidence type="ECO:0000256" key="12">
    <source>
        <dbReference type="ARBA" id="ARBA00023136"/>
    </source>
</evidence>
<evidence type="ECO:0000256" key="2">
    <source>
        <dbReference type="ARBA" id="ARBA00004167"/>
    </source>
</evidence>
<evidence type="ECO:0000256" key="4">
    <source>
        <dbReference type="ARBA" id="ARBA00012483"/>
    </source>
</evidence>
<dbReference type="PANTHER" id="PTHR46539:SF1">
    <property type="entry name" value="E3 UBIQUITIN-PROTEIN LIGASE ATL42"/>
    <property type="match status" value="1"/>
</dbReference>
<evidence type="ECO:0000259" key="16">
    <source>
        <dbReference type="PROSITE" id="PS50089"/>
    </source>
</evidence>
<dbReference type="OrthoDB" id="8062037at2759"/>
<keyword evidence="5" id="KW-0808">Transferase</keyword>
<keyword evidence="7" id="KW-0479">Metal-binding</keyword>
<comment type="pathway">
    <text evidence="3">Protein modification; protein ubiquitination.</text>
</comment>
<keyword evidence="12 15" id="KW-0472">Membrane</keyword>
<dbReference type="UniPathway" id="UPA00143"/>
<evidence type="ECO:0000256" key="10">
    <source>
        <dbReference type="ARBA" id="ARBA00022833"/>
    </source>
</evidence>
<proteinExistence type="inferred from homology"/>
<evidence type="ECO:0000256" key="5">
    <source>
        <dbReference type="ARBA" id="ARBA00022679"/>
    </source>
</evidence>
<keyword evidence="10" id="KW-0862">Zinc</keyword>
<dbReference type="GO" id="GO:0061630">
    <property type="term" value="F:ubiquitin protein ligase activity"/>
    <property type="evidence" value="ECO:0007669"/>
    <property type="project" value="UniProtKB-EC"/>
</dbReference>
<dbReference type="AlphaFoldDB" id="A0A830CIK3"/>
<comment type="caution">
    <text evidence="17">The sequence shown here is derived from an EMBL/GenBank/DDBJ whole genome shotgun (WGS) entry which is preliminary data.</text>
</comment>
<dbReference type="EMBL" id="BMAC01000631">
    <property type="protein sequence ID" value="GFQ00518.1"/>
    <property type="molecule type" value="Genomic_DNA"/>
</dbReference>
<evidence type="ECO:0000313" key="18">
    <source>
        <dbReference type="Proteomes" id="UP000653305"/>
    </source>
</evidence>
<feature type="domain" description="RING-type" evidence="16">
    <location>
        <begin position="92"/>
        <end position="134"/>
    </location>
</feature>
<keyword evidence="18" id="KW-1185">Reference proteome</keyword>
<evidence type="ECO:0000256" key="3">
    <source>
        <dbReference type="ARBA" id="ARBA00004906"/>
    </source>
</evidence>
<dbReference type="SMART" id="SM00184">
    <property type="entry name" value="RING"/>
    <property type="match status" value="1"/>
</dbReference>
<organism evidence="17 18">
    <name type="scientific">Phtheirospermum japonicum</name>
    <dbReference type="NCBI Taxonomy" id="374723"/>
    <lineage>
        <taxon>Eukaryota</taxon>
        <taxon>Viridiplantae</taxon>
        <taxon>Streptophyta</taxon>
        <taxon>Embryophyta</taxon>
        <taxon>Tracheophyta</taxon>
        <taxon>Spermatophyta</taxon>
        <taxon>Magnoliopsida</taxon>
        <taxon>eudicotyledons</taxon>
        <taxon>Gunneridae</taxon>
        <taxon>Pentapetalae</taxon>
        <taxon>asterids</taxon>
        <taxon>lamiids</taxon>
        <taxon>Lamiales</taxon>
        <taxon>Orobanchaceae</taxon>
        <taxon>Orobanchaceae incertae sedis</taxon>
        <taxon>Phtheirospermum</taxon>
    </lineage>
</organism>
<keyword evidence="8 14" id="KW-0863">Zinc-finger</keyword>
<dbReference type="SUPFAM" id="SSF57850">
    <property type="entry name" value="RING/U-box"/>
    <property type="match status" value="1"/>
</dbReference>
<dbReference type="CDD" id="cd16461">
    <property type="entry name" value="RING-H2_EL5-like"/>
    <property type="match status" value="1"/>
</dbReference>
<keyword evidence="9" id="KW-0833">Ubl conjugation pathway</keyword>
<gene>
    <name evidence="17" type="ORF">PHJA_002195700</name>
</gene>
<evidence type="ECO:0000256" key="8">
    <source>
        <dbReference type="ARBA" id="ARBA00022771"/>
    </source>
</evidence>
<dbReference type="GO" id="GO:0016567">
    <property type="term" value="P:protein ubiquitination"/>
    <property type="evidence" value="ECO:0007669"/>
    <property type="project" value="UniProtKB-UniPathway"/>
</dbReference>
<sequence length="152" mass="16555">MATQNFESFHLTDTKDKIDGKSPLLGALFLFFLFFFTFLFVYFLYMCIHRGSDGDSNAPPARGAGLDSAAISGLPILSYGSTDKKPTPEAECAICLSVFQEGDRVKILPICRHGFHPGCVDKWLRSRSSCPLCRACVNPAGSVSPELGSEIP</sequence>
<evidence type="ECO:0000256" key="6">
    <source>
        <dbReference type="ARBA" id="ARBA00022692"/>
    </source>
</evidence>
<evidence type="ECO:0000256" key="15">
    <source>
        <dbReference type="SAM" id="Phobius"/>
    </source>
</evidence>
<dbReference type="InterPro" id="IPR001841">
    <property type="entry name" value="Znf_RING"/>
</dbReference>
<accession>A0A830CIK3</accession>
<dbReference type="Gene3D" id="3.30.40.10">
    <property type="entry name" value="Zinc/RING finger domain, C3HC4 (zinc finger)"/>
    <property type="match status" value="1"/>
</dbReference>
<dbReference type="Pfam" id="PF13639">
    <property type="entry name" value="zf-RING_2"/>
    <property type="match status" value="1"/>
</dbReference>
<dbReference type="GO" id="GO:0016020">
    <property type="term" value="C:membrane"/>
    <property type="evidence" value="ECO:0007669"/>
    <property type="project" value="UniProtKB-SubCell"/>
</dbReference>
<dbReference type="GO" id="GO:0008270">
    <property type="term" value="F:zinc ion binding"/>
    <property type="evidence" value="ECO:0007669"/>
    <property type="project" value="UniProtKB-KW"/>
</dbReference>
<comment type="similarity">
    <text evidence="13">Belongs to the RING-type zinc finger family. ATL subfamily.</text>
</comment>
<reference evidence="17" key="1">
    <citation type="submission" date="2020-07" db="EMBL/GenBank/DDBJ databases">
        <title>Ethylene signaling mediates host invasion by parasitic plants.</title>
        <authorList>
            <person name="Yoshida S."/>
        </authorList>
    </citation>
    <scope>NUCLEOTIDE SEQUENCE</scope>
    <source>
        <strain evidence="17">Okayama</strain>
    </source>
</reference>
<name>A0A830CIK3_9LAMI</name>
<evidence type="ECO:0000256" key="13">
    <source>
        <dbReference type="ARBA" id="ARBA00024209"/>
    </source>
</evidence>
<dbReference type="PROSITE" id="PS50089">
    <property type="entry name" value="ZF_RING_2"/>
    <property type="match status" value="1"/>
</dbReference>
<feature type="transmembrane region" description="Helical" evidence="15">
    <location>
        <begin position="24"/>
        <end position="45"/>
    </location>
</feature>
<dbReference type="PANTHER" id="PTHR46539">
    <property type="entry name" value="E3 UBIQUITIN-PROTEIN LIGASE ATL42"/>
    <property type="match status" value="1"/>
</dbReference>
<keyword evidence="6 15" id="KW-0812">Transmembrane</keyword>
<dbReference type="EC" id="2.3.2.27" evidence="4"/>
<dbReference type="FunFam" id="3.30.40.10:FF:000187">
    <property type="entry name" value="E3 ubiquitin-protein ligase ATL6"/>
    <property type="match status" value="1"/>
</dbReference>
<keyword evidence="11 15" id="KW-1133">Transmembrane helix</keyword>
<evidence type="ECO:0000256" key="14">
    <source>
        <dbReference type="PROSITE-ProRule" id="PRU00175"/>
    </source>
</evidence>
<dbReference type="InterPro" id="IPR013083">
    <property type="entry name" value="Znf_RING/FYVE/PHD"/>
</dbReference>
<evidence type="ECO:0000256" key="7">
    <source>
        <dbReference type="ARBA" id="ARBA00022723"/>
    </source>
</evidence>
<comment type="catalytic activity">
    <reaction evidence="1">
        <text>S-ubiquitinyl-[E2 ubiquitin-conjugating enzyme]-L-cysteine + [acceptor protein]-L-lysine = [E2 ubiquitin-conjugating enzyme]-L-cysteine + N(6)-ubiquitinyl-[acceptor protein]-L-lysine.</text>
        <dbReference type="EC" id="2.3.2.27"/>
    </reaction>
</comment>
<protein>
    <recommendedName>
        <fullName evidence="4">RING-type E3 ubiquitin transferase</fullName>
        <ecNumber evidence="4">2.3.2.27</ecNumber>
    </recommendedName>
</protein>
<comment type="subcellular location">
    <subcellularLocation>
        <location evidence="2">Membrane</location>
        <topology evidence="2">Single-pass membrane protein</topology>
    </subcellularLocation>
</comment>
<evidence type="ECO:0000256" key="11">
    <source>
        <dbReference type="ARBA" id="ARBA00022989"/>
    </source>
</evidence>
<dbReference type="Proteomes" id="UP000653305">
    <property type="component" value="Unassembled WGS sequence"/>
</dbReference>